<dbReference type="EMBL" id="OU503043">
    <property type="protein sequence ID" value="CAI9766935.1"/>
    <property type="molecule type" value="Genomic_DNA"/>
</dbReference>
<organism evidence="2 3">
    <name type="scientific">Fraxinus pennsylvanica</name>
    <dbReference type="NCBI Taxonomy" id="56036"/>
    <lineage>
        <taxon>Eukaryota</taxon>
        <taxon>Viridiplantae</taxon>
        <taxon>Streptophyta</taxon>
        <taxon>Embryophyta</taxon>
        <taxon>Tracheophyta</taxon>
        <taxon>Spermatophyta</taxon>
        <taxon>Magnoliopsida</taxon>
        <taxon>eudicotyledons</taxon>
        <taxon>Gunneridae</taxon>
        <taxon>Pentapetalae</taxon>
        <taxon>asterids</taxon>
        <taxon>lamiids</taxon>
        <taxon>Lamiales</taxon>
        <taxon>Oleaceae</taxon>
        <taxon>Oleeae</taxon>
        <taxon>Fraxinus</taxon>
    </lineage>
</organism>
<accession>A0AAD1ZGN8</accession>
<evidence type="ECO:0000313" key="2">
    <source>
        <dbReference type="EMBL" id="CAI9766935.1"/>
    </source>
</evidence>
<keyword evidence="3" id="KW-1185">Reference proteome</keyword>
<dbReference type="Proteomes" id="UP000834106">
    <property type="component" value="Chromosome 8"/>
</dbReference>
<dbReference type="InterPro" id="IPR015655">
    <property type="entry name" value="PP2C"/>
</dbReference>
<dbReference type="AlphaFoldDB" id="A0AAD1ZGN8"/>
<dbReference type="GO" id="GO:0004722">
    <property type="term" value="F:protein serine/threonine phosphatase activity"/>
    <property type="evidence" value="ECO:0007669"/>
    <property type="project" value="InterPro"/>
</dbReference>
<protein>
    <recommendedName>
        <fullName evidence="1">PPM-type phosphatase domain-containing protein</fullName>
    </recommendedName>
</protein>
<dbReference type="SUPFAM" id="SSF81606">
    <property type="entry name" value="PP2C-like"/>
    <property type="match status" value="1"/>
</dbReference>
<evidence type="ECO:0000313" key="3">
    <source>
        <dbReference type="Proteomes" id="UP000834106"/>
    </source>
</evidence>
<name>A0AAD1ZGN8_9LAMI</name>
<dbReference type="InterPro" id="IPR036457">
    <property type="entry name" value="PPM-type-like_dom_sf"/>
</dbReference>
<dbReference type="Gene3D" id="3.60.40.10">
    <property type="entry name" value="PPM-type phosphatase domain"/>
    <property type="match status" value="1"/>
</dbReference>
<dbReference type="SMART" id="SM00332">
    <property type="entry name" value="PP2Cc"/>
    <property type="match status" value="1"/>
</dbReference>
<sequence length="256" mass="28704">MQPSNVVPGSSTAIAGGSDDCVLLPATTTGYANTTSTASPNEVSAYAKHFVGEWVPCSVSSNFTPHIITANVGEKVRRIRTDPLAVFNGRVKGSLKVTRAFGTAFLKQPKWNNALLEMFRIDYVGNSPYIPRSPSRCHHRLESMDKFLILSSDGLYQYFTNENAVSEVEWFMTTFPEGDPAQHLVEEFSTSWKYTIKLIRILQFFEKKFILMKSSKQTSCVGITEVCHSVNPGHPMMLLIDWICSSFNDFDAIFEY</sequence>
<feature type="domain" description="PPM-type phosphatase" evidence="1">
    <location>
        <begin position="1"/>
        <end position="256"/>
    </location>
</feature>
<evidence type="ECO:0000259" key="1">
    <source>
        <dbReference type="PROSITE" id="PS51746"/>
    </source>
</evidence>
<dbReference type="Pfam" id="PF00481">
    <property type="entry name" value="PP2C"/>
    <property type="match status" value="1"/>
</dbReference>
<dbReference type="PROSITE" id="PS51746">
    <property type="entry name" value="PPM_2"/>
    <property type="match status" value="1"/>
</dbReference>
<proteinExistence type="predicted"/>
<dbReference type="PANTHER" id="PTHR13832:SF349">
    <property type="entry name" value="PROTEIN PHOSPHATASE 2C 31-RELATED"/>
    <property type="match status" value="1"/>
</dbReference>
<reference evidence="2" key="1">
    <citation type="submission" date="2023-05" db="EMBL/GenBank/DDBJ databases">
        <authorList>
            <person name="Huff M."/>
        </authorList>
    </citation>
    <scope>NUCLEOTIDE SEQUENCE</scope>
</reference>
<dbReference type="PANTHER" id="PTHR13832">
    <property type="entry name" value="PROTEIN PHOSPHATASE 2C"/>
    <property type="match status" value="1"/>
</dbReference>
<gene>
    <name evidence="2" type="ORF">FPE_LOCUS14365</name>
</gene>
<dbReference type="InterPro" id="IPR001932">
    <property type="entry name" value="PPM-type_phosphatase-like_dom"/>
</dbReference>